<keyword evidence="18" id="KW-1185">Reference proteome</keyword>
<dbReference type="Gene3D" id="3.40.50.1000">
    <property type="entry name" value="HAD superfamily/HAD-like"/>
    <property type="match status" value="1"/>
</dbReference>
<dbReference type="Pfam" id="PF00403">
    <property type="entry name" value="HMA"/>
    <property type="match status" value="1"/>
</dbReference>
<dbReference type="InterPro" id="IPR023298">
    <property type="entry name" value="ATPase_P-typ_TM_dom_sf"/>
</dbReference>
<dbReference type="PATRIC" id="fig|1216932.3.peg.1551"/>
<dbReference type="InterPro" id="IPR001757">
    <property type="entry name" value="P_typ_ATPase"/>
</dbReference>
<keyword evidence="9 15" id="KW-0067">ATP-binding</keyword>
<dbReference type="NCBIfam" id="TIGR01525">
    <property type="entry name" value="ATPase-IB_hvy"/>
    <property type="match status" value="1"/>
</dbReference>
<feature type="transmembrane region" description="Helical" evidence="15">
    <location>
        <begin position="307"/>
        <end position="327"/>
    </location>
</feature>
<proteinExistence type="inferred from homology"/>
<comment type="similarity">
    <text evidence="2 15">Belongs to the cation transport ATPase (P-type) (TC 3.A.3) family. Type IB subfamily.</text>
</comment>
<dbReference type="EC" id="7.2.2.21" evidence="13"/>
<dbReference type="Gene3D" id="3.40.1110.10">
    <property type="entry name" value="Calcium-transporting ATPase, cytoplasmic domain N"/>
    <property type="match status" value="1"/>
</dbReference>
<dbReference type="EMBL" id="HG917868">
    <property type="protein sequence ID" value="CDM68717.1"/>
    <property type="molecule type" value="Genomic_DNA"/>
</dbReference>
<keyword evidence="10" id="KW-1278">Translocase</keyword>
<dbReference type="InterPro" id="IPR017969">
    <property type="entry name" value="Heavy-metal-associated_CS"/>
</dbReference>
<evidence type="ECO:0000256" key="1">
    <source>
        <dbReference type="ARBA" id="ARBA00004651"/>
    </source>
</evidence>
<feature type="transmembrane region" description="Helical" evidence="15">
    <location>
        <begin position="660"/>
        <end position="679"/>
    </location>
</feature>
<evidence type="ECO:0000256" key="8">
    <source>
        <dbReference type="ARBA" id="ARBA00022741"/>
    </source>
</evidence>
<keyword evidence="7 15" id="KW-0479">Metal-binding</keyword>
<dbReference type="SFLD" id="SFLDF00027">
    <property type="entry name" value="p-type_atpase"/>
    <property type="match status" value="1"/>
</dbReference>
<dbReference type="GO" id="GO:0046872">
    <property type="term" value="F:metal ion binding"/>
    <property type="evidence" value="ECO:0007669"/>
    <property type="project" value="UniProtKB-KW"/>
</dbReference>
<dbReference type="GO" id="GO:0008551">
    <property type="term" value="F:P-type cadmium transporter activity"/>
    <property type="evidence" value="ECO:0007669"/>
    <property type="project" value="UniProtKB-EC"/>
</dbReference>
<dbReference type="InterPro" id="IPR051014">
    <property type="entry name" value="Cation_Transport_ATPase_IB"/>
</dbReference>
<keyword evidence="6 15" id="KW-0812">Transmembrane</keyword>
<dbReference type="PRINTS" id="PR00119">
    <property type="entry name" value="CATATPASE"/>
</dbReference>
<evidence type="ECO:0000313" key="18">
    <source>
        <dbReference type="Proteomes" id="UP000019426"/>
    </source>
</evidence>
<organism evidence="17 18">
    <name type="scientific">Clostridium bornimense</name>
    <dbReference type="NCBI Taxonomy" id="1216932"/>
    <lineage>
        <taxon>Bacteria</taxon>
        <taxon>Bacillati</taxon>
        <taxon>Bacillota</taxon>
        <taxon>Clostridia</taxon>
        <taxon>Eubacteriales</taxon>
        <taxon>Clostridiaceae</taxon>
        <taxon>Clostridium</taxon>
    </lineage>
</organism>
<dbReference type="InterPro" id="IPR006121">
    <property type="entry name" value="HMA_dom"/>
</dbReference>
<keyword evidence="4" id="KW-0104">Cadmium</keyword>
<dbReference type="InterPro" id="IPR008250">
    <property type="entry name" value="ATPase_P-typ_transduc_dom_A_sf"/>
</dbReference>
<dbReference type="SUPFAM" id="SSF55008">
    <property type="entry name" value="HMA, heavy metal-associated domain"/>
    <property type="match status" value="1"/>
</dbReference>
<keyword evidence="17" id="KW-0378">Hydrolase</keyword>
<evidence type="ECO:0000256" key="5">
    <source>
        <dbReference type="ARBA" id="ARBA00022553"/>
    </source>
</evidence>
<comment type="catalytic activity">
    <reaction evidence="14">
        <text>Cd(2+)(in) + ATP + H2O = Cd(2+)(out) + ADP + phosphate + H(+)</text>
        <dbReference type="Rhea" id="RHEA:12132"/>
        <dbReference type="ChEBI" id="CHEBI:15377"/>
        <dbReference type="ChEBI" id="CHEBI:15378"/>
        <dbReference type="ChEBI" id="CHEBI:30616"/>
        <dbReference type="ChEBI" id="CHEBI:43474"/>
        <dbReference type="ChEBI" id="CHEBI:48775"/>
        <dbReference type="ChEBI" id="CHEBI:456216"/>
        <dbReference type="EC" id="7.2.2.21"/>
    </reaction>
</comment>
<dbReference type="InterPro" id="IPR023299">
    <property type="entry name" value="ATPase_P-typ_cyto_dom_N"/>
</dbReference>
<dbReference type="InterPro" id="IPR023214">
    <property type="entry name" value="HAD_sf"/>
</dbReference>
<dbReference type="CDD" id="cd00371">
    <property type="entry name" value="HMA"/>
    <property type="match status" value="1"/>
</dbReference>
<evidence type="ECO:0000256" key="4">
    <source>
        <dbReference type="ARBA" id="ARBA00022539"/>
    </source>
</evidence>
<evidence type="ECO:0000259" key="16">
    <source>
        <dbReference type="PROSITE" id="PS50846"/>
    </source>
</evidence>
<dbReference type="PANTHER" id="PTHR48085:SF5">
    <property type="entry name" value="CADMIUM_ZINC-TRANSPORTING ATPASE HMA4-RELATED"/>
    <property type="match status" value="1"/>
</dbReference>
<dbReference type="InterPro" id="IPR059000">
    <property type="entry name" value="ATPase_P-type_domA"/>
</dbReference>
<feature type="transmembrane region" description="Helical" evidence="15">
    <location>
        <begin position="85"/>
        <end position="101"/>
    </location>
</feature>
<dbReference type="InterPro" id="IPR018303">
    <property type="entry name" value="ATPase_P-typ_P_site"/>
</dbReference>
<dbReference type="Pfam" id="PF00702">
    <property type="entry name" value="Hydrolase"/>
    <property type="match status" value="1"/>
</dbReference>
<dbReference type="GO" id="GO:0005524">
    <property type="term" value="F:ATP binding"/>
    <property type="evidence" value="ECO:0007669"/>
    <property type="project" value="UniProtKB-UniRule"/>
</dbReference>
<dbReference type="Proteomes" id="UP000019426">
    <property type="component" value="Chromosome M2/40_rep1"/>
</dbReference>
<gene>
    <name evidence="17" type="ORF">CM240_1559</name>
</gene>
<comment type="subcellular location">
    <subcellularLocation>
        <location evidence="1">Cell membrane</location>
        <topology evidence="1">Multi-pass membrane protein</topology>
    </subcellularLocation>
</comment>
<keyword evidence="5" id="KW-0597">Phosphoprotein</keyword>
<keyword evidence="3 15" id="KW-1003">Cell membrane</keyword>
<sequence>MKKEYYLKNLHCTNCGEKIERRLKKIDFIKDVQVDFITKKIYIETKEDIRGLDKKVKKTVHSVEPNCIIEERKYMHEEEIANVDIMKYIIAVTMFLTGIILDNKYSFYLLIIAYIIIGYKIIVKSIKNIIRGNVFDENFLMSLATLTAIGINQYKEAVAVMLFYSIGEMIQNLSVESSRNSIKELLKLKEPKVNCIEENKIVTKPIEKIKIGEVTLVKSGEKVPLDGSLIDKVCICDTSPLTGELVPKVYTKGESIKSGIININEPIRIKVDSEYKNSTIKQVLDLVENSTLKKGKSEKMITKFSKVYTPIILIIAFMTTILGYSIFGGKLVAWIYKSLIFLVLSCPCALVLSIPLGYFSGIGAAAKHGIMIKGSKYLDTICSLESIFFDKTGTITEGKFHVTEIVPFINIPKEKLIELAVAAEYYSNHPIAKTLRNSYNMNIDINSLSNFHEHVGMGNRCTYKGKDIIIGNCKLMNRYNIKIDDNCKMGTSIYLAMNRRVIGKLIFNDKIKQGSYKAINDIKELGINDIYILSGDCKENVEDVKNLLSIDRGLSDLLPQDKIKAFEELSKNKITSFVGDGINDAPVLSMAHVGIAMGGLGSDIAIEAADIVIMGDDLSKIPIIIKIAKVTRKVVLQNIVMCIGVKLTILLLGILGHSTLWGAVFADVGVALIAIFNSIRIEYRKYN</sequence>
<evidence type="ECO:0000256" key="10">
    <source>
        <dbReference type="ARBA" id="ARBA00022967"/>
    </source>
</evidence>
<evidence type="ECO:0000256" key="6">
    <source>
        <dbReference type="ARBA" id="ARBA00022692"/>
    </source>
</evidence>
<dbReference type="Pfam" id="PF00122">
    <property type="entry name" value="E1-E2_ATPase"/>
    <property type="match status" value="1"/>
</dbReference>
<dbReference type="PANTHER" id="PTHR48085">
    <property type="entry name" value="CADMIUM/ZINC-TRANSPORTING ATPASE HMA2-RELATED"/>
    <property type="match status" value="1"/>
</dbReference>
<dbReference type="NCBIfam" id="TIGR01494">
    <property type="entry name" value="ATPase_P-type"/>
    <property type="match status" value="1"/>
</dbReference>
<dbReference type="SUPFAM" id="SSF56784">
    <property type="entry name" value="HAD-like"/>
    <property type="match status" value="1"/>
</dbReference>
<reference evidence="17 18" key="1">
    <citation type="submission" date="2013-11" db="EMBL/GenBank/DDBJ databases">
        <title>Complete genome sequence of Clostridum sp. M2/40.</title>
        <authorList>
            <person name="Wibberg D."/>
            <person name="Puehler A."/>
            <person name="Schlueter A."/>
        </authorList>
    </citation>
    <scope>NUCLEOTIDE SEQUENCE [LARGE SCALE GENOMIC DNA]</scope>
    <source>
        <strain evidence="18">M2/40</strain>
    </source>
</reference>
<dbReference type="PROSITE" id="PS00154">
    <property type="entry name" value="ATPASE_E1_E2"/>
    <property type="match status" value="1"/>
</dbReference>
<feature type="domain" description="HMA" evidence="16">
    <location>
        <begin position="1"/>
        <end position="64"/>
    </location>
</feature>
<evidence type="ECO:0000256" key="11">
    <source>
        <dbReference type="ARBA" id="ARBA00022989"/>
    </source>
</evidence>
<dbReference type="AlphaFoldDB" id="W6S334"/>
<evidence type="ECO:0000256" key="13">
    <source>
        <dbReference type="ARBA" id="ARBA00039103"/>
    </source>
</evidence>
<dbReference type="SFLD" id="SFLDG00002">
    <property type="entry name" value="C1.7:_P-type_atpase_like"/>
    <property type="match status" value="1"/>
</dbReference>
<feature type="transmembrane region" description="Helical" evidence="15">
    <location>
        <begin position="107"/>
        <end position="123"/>
    </location>
</feature>
<dbReference type="InterPro" id="IPR027256">
    <property type="entry name" value="P-typ_ATPase_IB"/>
</dbReference>
<dbReference type="InterPro" id="IPR044492">
    <property type="entry name" value="P_typ_ATPase_HD_dom"/>
</dbReference>
<keyword evidence="12 15" id="KW-0472">Membrane</keyword>
<dbReference type="STRING" id="1216932.CM240_1559"/>
<dbReference type="KEGG" id="clt:CM240_1559"/>
<dbReference type="Gene3D" id="3.30.70.100">
    <property type="match status" value="1"/>
</dbReference>
<protein>
    <recommendedName>
        <fullName evidence="13">Cd(2+)-exporting ATPase</fullName>
        <ecNumber evidence="13">7.2.2.21</ecNumber>
    </recommendedName>
</protein>
<feature type="transmembrane region" description="Helical" evidence="15">
    <location>
        <begin position="339"/>
        <end position="366"/>
    </location>
</feature>
<dbReference type="PROSITE" id="PS50846">
    <property type="entry name" value="HMA_2"/>
    <property type="match status" value="1"/>
</dbReference>
<dbReference type="GO" id="GO:0016887">
    <property type="term" value="F:ATP hydrolysis activity"/>
    <property type="evidence" value="ECO:0007669"/>
    <property type="project" value="InterPro"/>
</dbReference>
<dbReference type="HOGENOM" id="CLU_001771_6_2_9"/>
<dbReference type="NCBIfam" id="TIGR01512">
    <property type="entry name" value="ATPase-IB2_Cd"/>
    <property type="match status" value="1"/>
</dbReference>
<dbReference type="PROSITE" id="PS01047">
    <property type="entry name" value="HMA_1"/>
    <property type="match status" value="1"/>
</dbReference>
<dbReference type="SUPFAM" id="SSF81665">
    <property type="entry name" value="Calcium ATPase, transmembrane domain M"/>
    <property type="match status" value="1"/>
</dbReference>
<dbReference type="SFLD" id="SFLDS00003">
    <property type="entry name" value="Haloacid_Dehalogenase"/>
    <property type="match status" value="1"/>
</dbReference>
<evidence type="ECO:0000256" key="2">
    <source>
        <dbReference type="ARBA" id="ARBA00006024"/>
    </source>
</evidence>
<dbReference type="InterPro" id="IPR036412">
    <property type="entry name" value="HAD-like_sf"/>
</dbReference>
<feature type="transmembrane region" description="Helical" evidence="15">
    <location>
        <begin position="634"/>
        <end position="654"/>
    </location>
</feature>
<dbReference type="SUPFAM" id="SSF81653">
    <property type="entry name" value="Calcium ATPase, transduction domain A"/>
    <property type="match status" value="1"/>
</dbReference>
<keyword evidence="11 15" id="KW-1133">Transmembrane helix</keyword>
<dbReference type="InterPro" id="IPR036163">
    <property type="entry name" value="HMA_dom_sf"/>
</dbReference>
<evidence type="ECO:0000313" key="17">
    <source>
        <dbReference type="EMBL" id="CDM68717.1"/>
    </source>
</evidence>
<dbReference type="eggNOG" id="COG2217">
    <property type="taxonomic scope" value="Bacteria"/>
</dbReference>
<dbReference type="Gene3D" id="2.70.150.10">
    <property type="entry name" value="Calcium-transporting ATPase, cytoplasmic transduction domain A"/>
    <property type="match status" value="1"/>
</dbReference>
<evidence type="ECO:0000256" key="3">
    <source>
        <dbReference type="ARBA" id="ARBA00022475"/>
    </source>
</evidence>
<dbReference type="OrthoDB" id="9760364at2"/>
<dbReference type="RefSeq" id="WP_044038015.1">
    <property type="nucleotide sequence ID" value="NZ_HG917868.1"/>
</dbReference>
<dbReference type="GO" id="GO:0005886">
    <property type="term" value="C:plasma membrane"/>
    <property type="evidence" value="ECO:0007669"/>
    <property type="project" value="UniProtKB-SubCell"/>
</dbReference>
<accession>W6S334</accession>
<evidence type="ECO:0000256" key="12">
    <source>
        <dbReference type="ARBA" id="ARBA00023136"/>
    </source>
</evidence>
<name>W6S334_9CLOT</name>
<evidence type="ECO:0000256" key="7">
    <source>
        <dbReference type="ARBA" id="ARBA00022723"/>
    </source>
</evidence>
<evidence type="ECO:0000256" key="15">
    <source>
        <dbReference type="RuleBase" id="RU362081"/>
    </source>
</evidence>
<evidence type="ECO:0000256" key="9">
    <source>
        <dbReference type="ARBA" id="ARBA00022840"/>
    </source>
</evidence>
<keyword evidence="8 15" id="KW-0547">Nucleotide-binding</keyword>
<evidence type="ECO:0000256" key="14">
    <source>
        <dbReference type="ARBA" id="ARBA00049338"/>
    </source>
</evidence>